<dbReference type="PROSITE" id="PS51257">
    <property type="entry name" value="PROKAR_LIPOPROTEIN"/>
    <property type="match status" value="1"/>
</dbReference>
<comment type="caution">
    <text evidence="2">The sequence shown here is derived from an EMBL/GenBank/DDBJ whole genome shotgun (WGS) entry which is preliminary data.</text>
</comment>
<sequence>MKRSHNMAMRVGAGIAAVATLMGMAACGSTNNAGDTAATSNGPTEIEVWTWSTTGQQQAEAFNKSQNEVKVKVVLQASNTAQQQNFRNAFEAKKSLPDLVQGFAPLTTNVANGWAEDITDSIQPILGIFSDGAKKNAELNGKYYGIPVAPAGQYSISNTDVLSKYGVDAPKTWDELLALGKKSNADGVKIFNLAGEDPSVLMQLAQEAGANWFSIDGDSWKVNFLDEGSTKAADIIQQMIDGKMVSNETWTDTGSLYKFFDSGNLAFMTTQYWSVPNFKTNMPNTSGKWKISAYPEIDGTAKVPGIVTQVDFVPKGTDKAHQEAVMKWEKYINSDEGIEAGRDKASNTVPLPTGLSGDLTKYVKANIPDGFYSNPDDAVDIINTATKDVMGGFNLGPDYDAWFPELQDQWGKAVNGQITVKEALKNTQDFVAKDLKSKGINYTVD</sequence>
<organism evidence="2 3">
    <name type="scientific">Bifidobacterium aerophilum</name>
    <dbReference type="NCBI Taxonomy" id="1798155"/>
    <lineage>
        <taxon>Bacteria</taxon>
        <taxon>Bacillati</taxon>
        <taxon>Actinomycetota</taxon>
        <taxon>Actinomycetes</taxon>
        <taxon>Bifidobacteriales</taxon>
        <taxon>Bifidobacteriaceae</taxon>
        <taxon>Bifidobacterium</taxon>
    </lineage>
</organism>
<accession>A0A6N9Z1M1</accession>
<evidence type="ECO:0000313" key="2">
    <source>
        <dbReference type="EMBL" id="NEG88499.1"/>
    </source>
</evidence>
<feature type="chain" id="PRO_5039069866" evidence="1">
    <location>
        <begin position="34"/>
        <end position="445"/>
    </location>
</feature>
<dbReference type="InterPro" id="IPR050490">
    <property type="entry name" value="Bact_solute-bd_prot1"/>
</dbReference>
<proteinExistence type="predicted"/>
<feature type="signal peptide" evidence="1">
    <location>
        <begin position="1"/>
        <end position="33"/>
    </location>
</feature>
<keyword evidence="1" id="KW-0732">Signal</keyword>
<name>A0A6N9Z1M1_9BIFI</name>
<evidence type="ECO:0000256" key="1">
    <source>
        <dbReference type="SAM" id="SignalP"/>
    </source>
</evidence>
<dbReference type="RefSeq" id="WP_163228846.1">
    <property type="nucleotide sequence ID" value="NZ_WHZW01000001.1"/>
</dbReference>
<dbReference type="PANTHER" id="PTHR43649:SF14">
    <property type="entry name" value="BLR3389 PROTEIN"/>
    <property type="match status" value="1"/>
</dbReference>
<dbReference type="Gene3D" id="3.40.190.10">
    <property type="entry name" value="Periplasmic binding protein-like II"/>
    <property type="match status" value="1"/>
</dbReference>
<reference evidence="2 3" key="1">
    <citation type="submission" date="2019-10" db="EMBL/GenBank/DDBJ databases">
        <title>Bifidobacterium from non-human primates.</title>
        <authorList>
            <person name="Modesto M."/>
        </authorList>
    </citation>
    <scope>NUCLEOTIDE SEQUENCE [LARGE SCALE GENOMIC DNA]</scope>
    <source>
        <strain evidence="2 3">TRE17</strain>
    </source>
</reference>
<gene>
    <name evidence="2" type="ORF">GFD25_00460</name>
</gene>
<evidence type="ECO:0000313" key="3">
    <source>
        <dbReference type="Proteomes" id="UP000469194"/>
    </source>
</evidence>
<dbReference type="EMBL" id="WHZW01000001">
    <property type="protein sequence ID" value="NEG88499.1"/>
    <property type="molecule type" value="Genomic_DNA"/>
</dbReference>
<keyword evidence="3" id="KW-1185">Reference proteome</keyword>
<dbReference type="SUPFAM" id="SSF53850">
    <property type="entry name" value="Periplasmic binding protein-like II"/>
    <property type="match status" value="1"/>
</dbReference>
<dbReference type="Proteomes" id="UP000469194">
    <property type="component" value="Unassembled WGS sequence"/>
</dbReference>
<dbReference type="PANTHER" id="PTHR43649">
    <property type="entry name" value="ARABINOSE-BINDING PROTEIN-RELATED"/>
    <property type="match status" value="1"/>
</dbReference>
<protein>
    <submittedName>
        <fullName evidence="2">Extracellular solute-binding protein</fullName>
    </submittedName>
</protein>
<dbReference type="AlphaFoldDB" id="A0A6N9Z1M1"/>